<reference evidence="2" key="1">
    <citation type="submission" date="2019-08" db="EMBL/GenBank/DDBJ databases">
        <authorList>
            <person name="Kucharzyk K."/>
            <person name="Murdoch R.W."/>
            <person name="Higgins S."/>
            <person name="Loffler F."/>
        </authorList>
    </citation>
    <scope>NUCLEOTIDE SEQUENCE</scope>
</reference>
<comment type="caution">
    <text evidence="2">The sequence shown here is derived from an EMBL/GenBank/DDBJ whole genome shotgun (WGS) entry which is preliminary data.</text>
</comment>
<protein>
    <submittedName>
        <fullName evidence="2">Uncharacterized protein</fullName>
    </submittedName>
</protein>
<dbReference type="EMBL" id="VSSQ01129670">
    <property type="protein sequence ID" value="MPN57737.1"/>
    <property type="molecule type" value="Genomic_DNA"/>
</dbReference>
<dbReference type="AlphaFoldDB" id="A0A645J2W3"/>
<feature type="region of interest" description="Disordered" evidence="1">
    <location>
        <begin position="22"/>
        <end position="50"/>
    </location>
</feature>
<accession>A0A645J2W3</accession>
<evidence type="ECO:0000313" key="2">
    <source>
        <dbReference type="EMBL" id="MPN57737.1"/>
    </source>
</evidence>
<sequence>MAQAIDRPALHPVEVAAAFGIEQPGAGAADEEDVRAGGDRHQTGGSGKGCGMVHGRLLALRKTRGKQKGHGVSRGLCGKAGDA</sequence>
<organism evidence="2">
    <name type="scientific">bioreactor metagenome</name>
    <dbReference type="NCBI Taxonomy" id="1076179"/>
    <lineage>
        <taxon>unclassified sequences</taxon>
        <taxon>metagenomes</taxon>
        <taxon>ecological metagenomes</taxon>
    </lineage>
</organism>
<name>A0A645J2W3_9ZZZZ</name>
<evidence type="ECO:0000256" key="1">
    <source>
        <dbReference type="SAM" id="MobiDB-lite"/>
    </source>
</evidence>
<gene>
    <name evidence="2" type="ORF">SDC9_205431</name>
</gene>
<proteinExistence type="predicted"/>
<feature type="region of interest" description="Disordered" evidence="1">
    <location>
        <begin position="63"/>
        <end position="83"/>
    </location>
</feature>